<keyword evidence="3" id="KW-1185">Reference proteome</keyword>
<evidence type="ECO:0000313" key="2">
    <source>
        <dbReference type="EMBL" id="MDN3564818.1"/>
    </source>
</evidence>
<proteinExistence type="predicted"/>
<comment type="caution">
    <text evidence="2">The sequence shown here is derived from an EMBL/GenBank/DDBJ whole genome shotgun (WGS) entry which is preliminary data.</text>
</comment>
<accession>A0ABT8A4W0</accession>
<gene>
    <name evidence="2" type="ORF">QWZ14_10610</name>
</gene>
<feature type="non-terminal residue" evidence="2">
    <location>
        <position position="1"/>
    </location>
</feature>
<feature type="region of interest" description="Disordered" evidence="1">
    <location>
        <begin position="30"/>
        <end position="54"/>
    </location>
</feature>
<feature type="compositionally biased region" description="Pro residues" evidence="1">
    <location>
        <begin position="31"/>
        <end position="53"/>
    </location>
</feature>
<sequence>AAALVEVYNRGNLTNLILLTALRLALEGAAPPAPQPGPEVEPPEMLPPPPPLPRLDSLAPESAALVQGLAARHPGGVVPSLYLHLAHWPGLLAALPGWAGSLVEPTAVAAGRDAMLAPATAEAAALRLRMPAAPLGHAASDARAAIENFSRRVIPAMVPVGLGLRRLLAQP</sequence>
<organism evidence="2 3">
    <name type="scientific">Paeniroseomonas aquatica</name>
    <dbReference type="NCBI Taxonomy" id="373043"/>
    <lineage>
        <taxon>Bacteria</taxon>
        <taxon>Pseudomonadati</taxon>
        <taxon>Pseudomonadota</taxon>
        <taxon>Alphaproteobacteria</taxon>
        <taxon>Acetobacterales</taxon>
        <taxon>Acetobacteraceae</taxon>
        <taxon>Paeniroseomonas</taxon>
    </lineage>
</organism>
<evidence type="ECO:0000256" key="1">
    <source>
        <dbReference type="SAM" id="MobiDB-lite"/>
    </source>
</evidence>
<evidence type="ECO:0000313" key="3">
    <source>
        <dbReference type="Proteomes" id="UP001529369"/>
    </source>
</evidence>
<dbReference type="Proteomes" id="UP001529369">
    <property type="component" value="Unassembled WGS sequence"/>
</dbReference>
<name>A0ABT8A4W0_9PROT</name>
<reference evidence="3" key="1">
    <citation type="journal article" date="2019" name="Int. J. Syst. Evol. Microbiol.">
        <title>The Global Catalogue of Microorganisms (GCM) 10K type strain sequencing project: providing services to taxonomists for standard genome sequencing and annotation.</title>
        <authorList>
            <consortium name="The Broad Institute Genomics Platform"/>
            <consortium name="The Broad Institute Genome Sequencing Center for Infectious Disease"/>
            <person name="Wu L."/>
            <person name="Ma J."/>
        </authorList>
    </citation>
    <scope>NUCLEOTIDE SEQUENCE [LARGE SCALE GENOMIC DNA]</scope>
    <source>
        <strain evidence="3">CECT 7131</strain>
    </source>
</reference>
<protein>
    <submittedName>
        <fullName evidence="2">Uncharacterized protein</fullName>
    </submittedName>
</protein>
<dbReference type="EMBL" id="JAUFPN010000113">
    <property type="protein sequence ID" value="MDN3564818.1"/>
    <property type="molecule type" value="Genomic_DNA"/>
</dbReference>